<organism evidence="6 7">
    <name type="scientific">Streptococcus oralis</name>
    <dbReference type="NCBI Taxonomy" id="1303"/>
    <lineage>
        <taxon>Bacteria</taxon>
        <taxon>Bacillati</taxon>
        <taxon>Bacillota</taxon>
        <taxon>Bacilli</taxon>
        <taxon>Lactobacillales</taxon>
        <taxon>Streptococcaceae</taxon>
        <taxon>Streptococcus</taxon>
    </lineage>
</organism>
<dbReference type="SUPFAM" id="SSF46785">
    <property type="entry name" value="Winged helix' DNA-binding domain"/>
    <property type="match status" value="1"/>
</dbReference>
<feature type="domain" description="PRD" evidence="5">
    <location>
        <begin position="309"/>
        <end position="416"/>
    </location>
</feature>
<dbReference type="PATRIC" id="fig|1303.79.peg.1926"/>
<name>A0A139P9Q1_STROR</name>
<dbReference type="GO" id="GO:0009401">
    <property type="term" value="P:phosphoenolpyruvate-dependent sugar phosphotransferase system"/>
    <property type="evidence" value="ECO:0007669"/>
    <property type="project" value="InterPro"/>
</dbReference>
<dbReference type="PANTHER" id="PTHR30185:SF18">
    <property type="entry name" value="TRANSCRIPTIONAL REGULATOR MTLR"/>
    <property type="match status" value="1"/>
</dbReference>
<dbReference type="Gene3D" id="1.10.10.10">
    <property type="entry name" value="Winged helix-like DNA-binding domain superfamily/Winged helix DNA-binding domain"/>
    <property type="match status" value="1"/>
</dbReference>
<proteinExistence type="predicted"/>
<evidence type="ECO:0000259" key="4">
    <source>
        <dbReference type="PROSITE" id="PS51099"/>
    </source>
</evidence>
<feature type="domain" description="PRD" evidence="5">
    <location>
        <begin position="196"/>
        <end position="305"/>
    </location>
</feature>
<evidence type="ECO:0000313" key="6">
    <source>
        <dbReference type="EMBL" id="KXT85102.1"/>
    </source>
</evidence>
<reference evidence="6 7" key="1">
    <citation type="submission" date="2016-01" db="EMBL/GenBank/DDBJ databases">
        <title>Highly variable Streptococcus oralis are common among viridans streptococci isolated from primates.</title>
        <authorList>
            <person name="Denapaite D."/>
            <person name="Rieger M."/>
            <person name="Koendgen S."/>
            <person name="Brueckner R."/>
            <person name="Ochigava I."/>
            <person name="Kappeler P."/>
            <person name="Maetz-Rensing K."/>
            <person name="Leendertz F."/>
            <person name="Hakenbeck R."/>
        </authorList>
    </citation>
    <scope>NUCLEOTIDE SEQUENCE [LARGE SCALE GENOMIC DNA]</scope>
    <source>
        <strain evidence="6 7">DD16</strain>
    </source>
</reference>
<dbReference type="InterPro" id="IPR013011">
    <property type="entry name" value="PTS_EIIB_2"/>
</dbReference>
<comment type="caution">
    <text evidence="6">The sequence shown here is derived from an EMBL/GenBank/DDBJ whole genome shotgun (WGS) entry which is preliminary data.</text>
</comment>
<dbReference type="EMBL" id="LQOB01000285">
    <property type="protein sequence ID" value="KXT85102.1"/>
    <property type="molecule type" value="Genomic_DNA"/>
</dbReference>
<evidence type="ECO:0000259" key="5">
    <source>
        <dbReference type="PROSITE" id="PS51372"/>
    </source>
</evidence>
<dbReference type="SUPFAM" id="SSF63520">
    <property type="entry name" value="PTS-regulatory domain, PRD"/>
    <property type="match status" value="1"/>
</dbReference>
<dbReference type="PROSITE" id="PS51372">
    <property type="entry name" value="PRD_2"/>
    <property type="match status" value="2"/>
</dbReference>
<keyword evidence="3" id="KW-0804">Transcription</keyword>
<dbReference type="Gene3D" id="3.40.50.2300">
    <property type="match status" value="1"/>
</dbReference>
<keyword evidence="1" id="KW-0677">Repeat</keyword>
<dbReference type="PROSITE" id="PS51099">
    <property type="entry name" value="PTS_EIIB_TYPE_2"/>
    <property type="match status" value="1"/>
</dbReference>
<dbReference type="Proteomes" id="UP000072653">
    <property type="component" value="Unassembled WGS sequence"/>
</dbReference>
<dbReference type="InterPro" id="IPR036390">
    <property type="entry name" value="WH_DNA-bd_sf"/>
</dbReference>
<dbReference type="InterPro" id="IPR036634">
    <property type="entry name" value="PRD_sf"/>
</dbReference>
<dbReference type="InterPro" id="IPR036388">
    <property type="entry name" value="WH-like_DNA-bd_sf"/>
</dbReference>
<dbReference type="GO" id="GO:0008982">
    <property type="term" value="F:protein-N(PI)-phosphohistidine-sugar phosphotransferase activity"/>
    <property type="evidence" value="ECO:0007669"/>
    <property type="project" value="InterPro"/>
</dbReference>
<evidence type="ECO:0000256" key="1">
    <source>
        <dbReference type="ARBA" id="ARBA00022737"/>
    </source>
</evidence>
<dbReference type="InterPro" id="IPR011608">
    <property type="entry name" value="PRD"/>
</dbReference>
<evidence type="ECO:0000313" key="7">
    <source>
        <dbReference type="Proteomes" id="UP000072653"/>
    </source>
</evidence>
<accession>A0A139P9Q1</accession>
<dbReference type="InterPro" id="IPR050661">
    <property type="entry name" value="BglG_antiterminators"/>
</dbReference>
<sequence>MVLDKTSCELLLYLMDQESPKTIMTISKDLGQSRRKVYYHIDKINDALGNPEYHLVSLPRIGVYLTEEQRLACQQLLSEVDSYDYVMSGEERMQMMLFWIGIAKERITIEKLMELTEVSRNTVLNDLNTIRYQLSLEQYQVTLQVSKSQGYYLSAHPLNKIQHLQSLLYHIFMEGNEAFVSILEEKIKDRLQGEMLLSSQMHQFLKEQVPLVEQDLGKKINHHEVTFMLRVLPYLLLSCDNVTRYQEKHQDIEQEFSLIRRRIEYRVSKKLSKRLFESFEISLSELEVSLLAILLLSYRKDRDIHAESKDFYQLRTSLEEFIWYFESQTKMEIENKEDLLRNLLIHCKALLFRKTYGIFSKNPLTKQIRSKYSDLFIITKKCAEILEEAWFVHLTDDEIAYLTIHIGGFLKYTPSSQNTTKKIYLVCDEGVGVSKLLLKQCRFYLPNEQIGAVFTTEQFKSVEDIALVDLVITTNDELESRFPVLKVNPILEAEDILRIVDYLKYKVFRKDGRSFSENLSIIISTYIPDKHAAMKLQEEIQALINQELLIQSFFEDL</sequence>
<dbReference type="RefSeq" id="WP_061453141.1">
    <property type="nucleotide sequence ID" value="NZ_KQ969555.1"/>
</dbReference>
<feature type="domain" description="PTS EIIB type-2" evidence="4">
    <location>
        <begin position="421"/>
        <end position="511"/>
    </location>
</feature>
<evidence type="ECO:0000256" key="3">
    <source>
        <dbReference type="ARBA" id="ARBA00023163"/>
    </source>
</evidence>
<protein>
    <submittedName>
        <fullName evidence="6">Transcriptional antiterminator with PTS regulation domain</fullName>
    </submittedName>
</protein>
<dbReference type="Gene3D" id="1.10.1790.10">
    <property type="entry name" value="PRD domain"/>
    <property type="match status" value="1"/>
</dbReference>
<gene>
    <name evidence="6" type="ORF">SORDD16_01624</name>
</gene>
<dbReference type="CDD" id="cd05568">
    <property type="entry name" value="PTS_IIB_bgl_like"/>
    <property type="match status" value="1"/>
</dbReference>
<keyword evidence="2" id="KW-0805">Transcription regulation</keyword>
<dbReference type="GO" id="GO:0006355">
    <property type="term" value="P:regulation of DNA-templated transcription"/>
    <property type="evidence" value="ECO:0007669"/>
    <property type="project" value="InterPro"/>
</dbReference>
<dbReference type="OrthoDB" id="369398at2"/>
<dbReference type="AlphaFoldDB" id="A0A139P9Q1"/>
<dbReference type="Pfam" id="PF00874">
    <property type="entry name" value="PRD"/>
    <property type="match status" value="2"/>
</dbReference>
<evidence type="ECO:0000256" key="2">
    <source>
        <dbReference type="ARBA" id="ARBA00023015"/>
    </source>
</evidence>
<dbReference type="PANTHER" id="PTHR30185">
    <property type="entry name" value="CRYPTIC BETA-GLUCOSIDE BGL OPERON ANTITERMINATOR"/>
    <property type="match status" value="1"/>
</dbReference>